<dbReference type="Pfam" id="PF00498">
    <property type="entry name" value="FHA"/>
    <property type="match status" value="1"/>
</dbReference>
<dbReference type="GO" id="GO:0000978">
    <property type="term" value="F:RNA polymerase II cis-regulatory region sequence-specific DNA binding"/>
    <property type="evidence" value="ECO:0007669"/>
    <property type="project" value="TreeGrafter"/>
</dbReference>
<keyword evidence="4" id="KW-0804">Transcription</keyword>
<feature type="region of interest" description="Disordered" evidence="7">
    <location>
        <begin position="1151"/>
        <end position="1177"/>
    </location>
</feature>
<dbReference type="Pfam" id="PF00250">
    <property type="entry name" value="Forkhead"/>
    <property type="match status" value="1"/>
</dbReference>
<reference evidence="10 11" key="1">
    <citation type="submission" date="2021-12" db="EMBL/GenBank/DDBJ databases">
        <title>High titer production of polyol ester of fatty acids by Rhodotorula paludigena BS15 towards product separation-free biomass refinery.</title>
        <authorList>
            <person name="Mano J."/>
            <person name="Ono H."/>
            <person name="Tanaka T."/>
            <person name="Naito K."/>
            <person name="Sushida H."/>
            <person name="Ike M."/>
            <person name="Tokuyasu K."/>
            <person name="Kitaoka M."/>
        </authorList>
    </citation>
    <scope>NUCLEOTIDE SEQUENCE [LARGE SCALE GENOMIC DNA]</scope>
    <source>
        <strain evidence="10 11">BS15</strain>
    </source>
</reference>
<feature type="compositionally biased region" description="Low complexity" evidence="7">
    <location>
        <begin position="1163"/>
        <end position="1177"/>
    </location>
</feature>
<evidence type="ECO:0000256" key="5">
    <source>
        <dbReference type="ARBA" id="ARBA00023242"/>
    </source>
</evidence>
<feature type="compositionally biased region" description="Low complexity" evidence="7">
    <location>
        <begin position="849"/>
        <end position="918"/>
    </location>
</feature>
<feature type="region of interest" description="Disordered" evidence="7">
    <location>
        <begin position="1273"/>
        <end position="1324"/>
    </location>
</feature>
<keyword evidence="2" id="KW-0805">Transcription regulation</keyword>
<dbReference type="SMART" id="SM00339">
    <property type="entry name" value="FH"/>
    <property type="match status" value="1"/>
</dbReference>
<evidence type="ECO:0000256" key="6">
    <source>
        <dbReference type="PROSITE-ProRule" id="PRU00089"/>
    </source>
</evidence>
<dbReference type="Gene3D" id="1.10.10.10">
    <property type="entry name" value="Winged helix-like DNA-binding domain superfamily/Winged helix DNA-binding domain"/>
    <property type="match status" value="1"/>
</dbReference>
<accession>A0AAV5GMW7</accession>
<dbReference type="GO" id="GO:0000981">
    <property type="term" value="F:DNA-binding transcription factor activity, RNA polymerase II-specific"/>
    <property type="evidence" value="ECO:0007669"/>
    <property type="project" value="TreeGrafter"/>
</dbReference>
<evidence type="ECO:0000256" key="4">
    <source>
        <dbReference type="ARBA" id="ARBA00023163"/>
    </source>
</evidence>
<dbReference type="SUPFAM" id="SSF46785">
    <property type="entry name" value="Winged helix' DNA-binding domain"/>
    <property type="match status" value="1"/>
</dbReference>
<evidence type="ECO:0000313" key="11">
    <source>
        <dbReference type="Proteomes" id="UP001342314"/>
    </source>
</evidence>
<dbReference type="PRINTS" id="PR00053">
    <property type="entry name" value="FORKHEAD"/>
</dbReference>
<dbReference type="InterPro" id="IPR000253">
    <property type="entry name" value="FHA_dom"/>
</dbReference>
<gene>
    <name evidence="10" type="ORF">Rhopal_003716-T1</name>
</gene>
<feature type="compositionally biased region" description="Low complexity" evidence="7">
    <location>
        <begin position="932"/>
        <end position="948"/>
    </location>
</feature>
<evidence type="ECO:0000313" key="10">
    <source>
        <dbReference type="EMBL" id="GJN90702.1"/>
    </source>
</evidence>
<feature type="compositionally biased region" description="Low complexity" evidence="7">
    <location>
        <begin position="799"/>
        <end position="819"/>
    </location>
</feature>
<feature type="domain" description="Fork-head" evidence="9">
    <location>
        <begin position="1006"/>
        <end position="1100"/>
    </location>
</feature>
<feature type="region of interest" description="Disordered" evidence="7">
    <location>
        <begin position="458"/>
        <end position="525"/>
    </location>
</feature>
<feature type="compositionally biased region" description="Low complexity" evidence="7">
    <location>
        <begin position="513"/>
        <end position="525"/>
    </location>
</feature>
<feature type="region of interest" description="Disordered" evidence="7">
    <location>
        <begin position="718"/>
        <end position="819"/>
    </location>
</feature>
<dbReference type="Proteomes" id="UP001342314">
    <property type="component" value="Unassembled WGS sequence"/>
</dbReference>
<proteinExistence type="predicted"/>
<feature type="compositionally biased region" description="Low complexity" evidence="7">
    <location>
        <begin position="752"/>
        <end position="773"/>
    </location>
</feature>
<name>A0AAV5GMW7_9BASI</name>
<keyword evidence="3 6" id="KW-0238">DNA-binding</keyword>
<evidence type="ECO:0000256" key="2">
    <source>
        <dbReference type="ARBA" id="ARBA00023015"/>
    </source>
</evidence>
<feature type="region of interest" description="Disordered" evidence="7">
    <location>
        <begin position="136"/>
        <end position="160"/>
    </location>
</feature>
<dbReference type="PROSITE" id="PS50006">
    <property type="entry name" value="FHA_DOMAIN"/>
    <property type="match status" value="1"/>
</dbReference>
<feature type="region of interest" description="Disordered" evidence="7">
    <location>
        <begin position="839"/>
        <end position="957"/>
    </location>
</feature>
<evidence type="ECO:0000256" key="7">
    <source>
        <dbReference type="SAM" id="MobiDB-lite"/>
    </source>
</evidence>
<feature type="compositionally biased region" description="Acidic residues" evidence="7">
    <location>
        <begin position="676"/>
        <end position="697"/>
    </location>
</feature>
<dbReference type="CDD" id="cd20024">
    <property type="entry name" value="FH_FOXJ2-like"/>
    <property type="match status" value="1"/>
</dbReference>
<keyword evidence="5 6" id="KW-0539">Nucleus</keyword>
<evidence type="ECO:0000259" key="8">
    <source>
        <dbReference type="PROSITE" id="PS50006"/>
    </source>
</evidence>
<feature type="DNA-binding region" description="Fork-head" evidence="6">
    <location>
        <begin position="1006"/>
        <end position="1100"/>
    </location>
</feature>
<protein>
    <recommendedName>
        <fullName evidence="12">Fork-head domain-containing protein</fullName>
    </recommendedName>
</protein>
<feature type="compositionally biased region" description="Basic residues" evidence="7">
    <location>
        <begin position="1314"/>
        <end position="1324"/>
    </location>
</feature>
<dbReference type="EMBL" id="BQKY01000007">
    <property type="protein sequence ID" value="GJN90702.1"/>
    <property type="molecule type" value="Genomic_DNA"/>
</dbReference>
<dbReference type="GO" id="GO:0005634">
    <property type="term" value="C:nucleus"/>
    <property type="evidence" value="ECO:0007669"/>
    <property type="project" value="UniProtKB-SubCell"/>
</dbReference>
<organism evidence="10 11">
    <name type="scientific">Rhodotorula paludigena</name>
    <dbReference type="NCBI Taxonomy" id="86838"/>
    <lineage>
        <taxon>Eukaryota</taxon>
        <taxon>Fungi</taxon>
        <taxon>Dikarya</taxon>
        <taxon>Basidiomycota</taxon>
        <taxon>Pucciniomycotina</taxon>
        <taxon>Microbotryomycetes</taxon>
        <taxon>Sporidiobolales</taxon>
        <taxon>Sporidiobolaceae</taxon>
        <taxon>Rhodotorula</taxon>
    </lineage>
</organism>
<comment type="subcellular location">
    <subcellularLocation>
        <location evidence="1 6">Nucleus</location>
    </subcellularLocation>
</comment>
<evidence type="ECO:0000259" key="9">
    <source>
        <dbReference type="PROSITE" id="PS50039"/>
    </source>
</evidence>
<dbReference type="InterPro" id="IPR008984">
    <property type="entry name" value="SMAD_FHA_dom_sf"/>
</dbReference>
<dbReference type="InterPro" id="IPR036390">
    <property type="entry name" value="WH_DNA-bd_sf"/>
</dbReference>
<dbReference type="InterPro" id="IPR036388">
    <property type="entry name" value="WH-like_DNA-bd_sf"/>
</dbReference>
<evidence type="ECO:0000256" key="1">
    <source>
        <dbReference type="ARBA" id="ARBA00004123"/>
    </source>
</evidence>
<dbReference type="PRINTS" id="PR01217">
    <property type="entry name" value="PRICHEXTENSN"/>
</dbReference>
<keyword evidence="11" id="KW-1185">Reference proteome</keyword>
<feature type="compositionally biased region" description="Low complexity" evidence="7">
    <location>
        <begin position="480"/>
        <end position="490"/>
    </location>
</feature>
<dbReference type="PANTHER" id="PTHR45881">
    <property type="entry name" value="CHECKPOINT SUPPRESSOR 1-LIKE, ISOFORM A-RELATED"/>
    <property type="match status" value="1"/>
</dbReference>
<sequence length="1324" mass="133758">MLGSPASAATALPSFALYEGSTHAVDDHDFLPSWSKTLSPSPRLGPTALSSGARAAKDTPTGLDLFGADLTVGRVVEDVVMSEAASKSGAPDVGTGLSPVLAPTHLATSPLPLASGADNEGSPVFPAQARSAFESSFSKFHQSPSAEASTSRQSPLLRRKSSLAEAPAPLSFANVANLPSLSPELRMAELDKDPFAADTKSPVRPARQLDGSASFAQSLPEGLQRRATLGGTQEARIQAYAKLEFPSFDIYIQKLSVIIGRRPAAPPASPAFPVLPLDDARSAGMSLEDYILSLTSETPAVKKEETLATIDPNTPAPAVSPKGKEKAVDDPFSEFVQSSPPPASYIAASAPLAPASTASAVQPAAPCPAQPVEAPAPLQTDVDLGPLRAVSRQHARLYFDYDAGSWAVEVLGRNGVVVEGKWRAKGQKVLLVKKTKIQIAERIFYFVLPTIDVVAVGADGKPEPVTSPEKAKARTKQRSSGKVSSKNKSGAADDDLSSSLSEVSDSDVEAVQPTKSSSTTAAAPAAAAPSADASVATASALPPLPPAGKTASRSSATPKPRPPLPSKAPATRSSKKPKPPLKEPSPPARHSALDRDPRASPVIDADELEAARRRAAMVAQLLGGAGGPNTNAALVRAAAEAQRRLGGKGKAPMRSAGKGPGKGKSLPPRSRRPSWDADEEDKSSSSDSDDDDEEPDAEGTLLAALDADLMDVDEIIDMVGSGHGGGKHLVKRSGSVSLEDSPVPASAPAPAVPASAGEQVSAPPIAIATTPAAPAAPAPAPPKTGGKMPAKQPRKRRGASLSGASAAKPPVSTPAAAPAPARANLSSALPPLSALPALPTLSPAPPTPATLSTSSLPPLPPLKAAAASPAPAGLPALPKTTAAPIAPAATSSKPLTAPAAAKPAPAAASPAPGAAPVPAKKPKSHKKKPTKAEVAAAAAAGTGVAPDKANGDKTAGDKAAAGAKGAAAGEAGAAPVKPRPSPYAPAPLPPGVPPPDAAPADNPTAKPPYTYASLIAQAIATSEAKKLTLHEVYDWIGTRWPFFPEGQSGWQNSIRHNLTPARGFLKVVRRADEPGKGSFWEIDPTQMGSFDGHHFRVKRAEGAPAAGGSSSSKAKAAAAAAAAAASGAGGASPSPSPAIAAAVDASTNTTAKVSGAAPPAPARPSASPAPSGSSTAANNAAALAKPLPIVVSLIPDSYVRPTPPPESASAAAKDDLTAALMENPPIVLHEGTLVISPEIFGNLTKSRLDELQKMPASKALQILQAQVVQHFKEKMRKKSSGGHKGGSKASAKRARESDAGLAASTSSAPPKPAKVPKKAPKKAS</sequence>
<dbReference type="InterPro" id="IPR001766">
    <property type="entry name" value="Fork_head_dom"/>
</dbReference>
<dbReference type="PROSITE" id="PS50039">
    <property type="entry name" value="FORK_HEAD_3"/>
    <property type="match status" value="1"/>
</dbReference>
<feature type="region of interest" description="Disordered" evidence="7">
    <location>
        <begin position="970"/>
        <end position="1005"/>
    </location>
</feature>
<comment type="caution">
    <text evidence="10">The sequence shown here is derived from an EMBL/GenBank/DDBJ whole genome shotgun (WGS) entry which is preliminary data.</text>
</comment>
<dbReference type="PANTHER" id="PTHR45881:SF1">
    <property type="entry name" value="FORK HEAD PROTEIN HOMOLOG 2"/>
    <property type="match status" value="1"/>
</dbReference>
<dbReference type="PROSITE" id="PS00658">
    <property type="entry name" value="FORK_HEAD_2"/>
    <property type="match status" value="1"/>
</dbReference>
<feature type="compositionally biased region" description="Basic residues" evidence="7">
    <location>
        <begin position="920"/>
        <end position="929"/>
    </location>
</feature>
<evidence type="ECO:0000256" key="3">
    <source>
        <dbReference type="ARBA" id="ARBA00023125"/>
    </source>
</evidence>
<feature type="region of interest" description="Disordered" evidence="7">
    <location>
        <begin position="635"/>
        <end position="705"/>
    </location>
</feature>
<dbReference type="Gene3D" id="2.60.200.20">
    <property type="match status" value="1"/>
</dbReference>
<dbReference type="InterPro" id="IPR030456">
    <property type="entry name" value="TF_fork_head_CS_2"/>
</dbReference>
<dbReference type="SUPFAM" id="SSF49879">
    <property type="entry name" value="SMAD/FHA domain"/>
    <property type="match status" value="1"/>
</dbReference>
<feature type="domain" description="FHA" evidence="8">
    <location>
        <begin position="379"/>
        <end position="423"/>
    </location>
</feature>
<evidence type="ECO:0008006" key="12">
    <source>
        <dbReference type="Google" id="ProtNLM"/>
    </source>
</evidence>
<feature type="compositionally biased region" description="Pro residues" evidence="7">
    <location>
        <begin position="977"/>
        <end position="997"/>
    </location>
</feature>
<feature type="region of interest" description="Disordered" evidence="7">
    <location>
        <begin position="538"/>
        <end position="607"/>
    </location>
</feature>
<feature type="compositionally biased region" description="Polar residues" evidence="7">
    <location>
        <begin position="136"/>
        <end position="154"/>
    </location>
</feature>